<reference evidence="2" key="1">
    <citation type="journal article" date="2011" name="Genome Biol. Evol.">
        <title>Integration of the genetic map and genome assembly of fugu facilitates insights into distinct features of genome evolution in teleosts and mammals.</title>
        <authorList>
            <person name="Kai W."/>
            <person name="Kikuchi K."/>
            <person name="Tohari S."/>
            <person name="Chew A.K."/>
            <person name="Tay A."/>
            <person name="Fujiwara A."/>
            <person name="Hosoya S."/>
            <person name="Suetake H."/>
            <person name="Naruse K."/>
            <person name="Brenner S."/>
            <person name="Suzuki Y."/>
            <person name="Venkatesh B."/>
        </authorList>
    </citation>
    <scope>NUCLEOTIDE SEQUENCE [LARGE SCALE GENOMIC DNA]</scope>
</reference>
<dbReference type="InterPro" id="IPR002350">
    <property type="entry name" value="Kazal_dom"/>
</dbReference>
<dbReference type="PROSITE" id="PS51465">
    <property type="entry name" value="KAZAL_2"/>
    <property type="match status" value="1"/>
</dbReference>
<reference evidence="2" key="2">
    <citation type="submission" date="2025-08" db="UniProtKB">
        <authorList>
            <consortium name="Ensembl"/>
        </authorList>
    </citation>
    <scope>IDENTIFICATION</scope>
</reference>
<dbReference type="Proteomes" id="UP000005226">
    <property type="component" value="Unplaced"/>
</dbReference>
<evidence type="ECO:0000259" key="1">
    <source>
        <dbReference type="PROSITE" id="PS51465"/>
    </source>
</evidence>
<proteinExistence type="predicted"/>
<dbReference type="SMART" id="SM00280">
    <property type="entry name" value="KAZAL"/>
    <property type="match status" value="1"/>
</dbReference>
<protein>
    <recommendedName>
        <fullName evidence="1">Kazal-like domain-containing protein</fullName>
    </recommendedName>
</protein>
<evidence type="ECO:0000313" key="3">
    <source>
        <dbReference type="Proteomes" id="UP000005226"/>
    </source>
</evidence>
<accession>A0A674MXM7</accession>
<organism evidence="2 3">
    <name type="scientific">Takifugu rubripes</name>
    <name type="common">Japanese pufferfish</name>
    <name type="synonym">Fugu rubripes</name>
    <dbReference type="NCBI Taxonomy" id="31033"/>
    <lineage>
        <taxon>Eukaryota</taxon>
        <taxon>Metazoa</taxon>
        <taxon>Chordata</taxon>
        <taxon>Craniata</taxon>
        <taxon>Vertebrata</taxon>
        <taxon>Euteleostomi</taxon>
        <taxon>Actinopterygii</taxon>
        <taxon>Neopterygii</taxon>
        <taxon>Teleostei</taxon>
        <taxon>Neoteleostei</taxon>
        <taxon>Acanthomorphata</taxon>
        <taxon>Eupercaria</taxon>
        <taxon>Tetraodontiformes</taxon>
        <taxon>Tetradontoidea</taxon>
        <taxon>Tetraodontidae</taxon>
        <taxon>Takifugu</taxon>
    </lineage>
</organism>
<dbReference type="Ensembl" id="ENSTRUT00000062942.1">
    <property type="protein sequence ID" value="ENSTRUP00000065811.1"/>
    <property type="gene ID" value="ENSTRUG00000026721.1"/>
</dbReference>
<reference evidence="2" key="3">
    <citation type="submission" date="2025-09" db="UniProtKB">
        <authorList>
            <consortium name="Ensembl"/>
        </authorList>
    </citation>
    <scope>IDENTIFICATION</scope>
</reference>
<evidence type="ECO:0000313" key="2">
    <source>
        <dbReference type="Ensembl" id="ENSTRUP00000065811.1"/>
    </source>
</evidence>
<dbReference type="InterPro" id="IPR036058">
    <property type="entry name" value="Kazal_dom_sf"/>
</dbReference>
<keyword evidence="3" id="KW-1185">Reference proteome</keyword>
<dbReference type="AlphaFoldDB" id="A0A674MXM7"/>
<dbReference type="InParanoid" id="A0A674MXM7"/>
<dbReference type="CDD" id="cd00104">
    <property type="entry name" value="KAZAL_FS"/>
    <property type="match status" value="1"/>
</dbReference>
<name>A0A674MXM7_TAKRU</name>
<dbReference type="Pfam" id="PF07648">
    <property type="entry name" value="Kazal_2"/>
    <property type="match status" value="1"/>
</dbReference>
<dbReference type="SUPFAM" id="SSF100895">
    <property type="entry name" value="Kazal-type serine protease inhibitors"/>
    <property type="match status" value="1"/>
</dbReference>
<feature type="domain" description="Kazal-like" evidence="1">
    <location>
        <begin position="1"/>
        <end position="60"/>
    </location>
</feature>
<dbReference type="Gene3D" id="3.30.60.30">
    <property type="match status" value="1"/>
</dbReference>
<sequence>TNPSSETTTVQVCGCKSNYEVCGTDGVTYRNGCGLRSASLAAQEQGIEPITVQNKGRCATGESANPRKYLLQD</sequence>